<comment type="caution">
    <text evidence="1">The sequence shown here is derived from an EMBL/GenBank/DDBJ whole genome shotgun (WGS) entry which is preliminary data.</text>
</comment>
<organism evidence="1 2">
    <name type="scientific">Clostridium lapidicellarium</name>
    <dbReference type="NCBI Taxonomy" id="3240931"/>
    <lineage>
        <taxon>Bacteria</taxon>
        <taxon>Bacillati</taxon>
        <taxon>Bacillota</taxon>
        <taxon>Clostridia</taxon>
        <taxon>Eubacteriales</taxon>
        <taxon>Clostridiaceae</taxon>
        <taxon>Clostridium</taxon>
    </lineage>
</organism>
<dbReference type="Proteomes" id="UP001565220">
    <property type="component" value="Unassembled WGS sequence"/>
</dbReference>
<accession>A0ABV4DZ75</accession>
<proteinExistence type="predicted"/>
<dbReference type="RefSeq" id="WP_294180235.1">
    <property type="nucleotide sequence ID" value="NZ_JBGFFE010000017.1"/>
</dbReference>
<evidence type="ECO:0000313" key="2">
    <source>
        <dbReference type="Proteomes" id="UP001565220"/>
    </source>
</evidence>
<dbReference type="EMBL" id="JBGFFE010000017">
    <property type="protein sequence ID" value="MEY8764185.1"/>
    <property type="molecule type" value="Genomic_DNA"/>
</dbReference>
<reference evidence="1 2" key="1">
    <citation type="submission" date="2024-08" db="EMBL/GenBank/DDBJ databases">
        <title>Clostridium lapicellarii sp. nov., and Clostridium renhuaiense sp. nov., two species isolated from the mud in a fermentation cellar used for producing sauce-flavour Chinese liquors.</title>
        <authorList>
            <person name="Yang F."/>
            <person name="Wang H."/>
            <person name="Chen L.Q."/>
            <person name="Zhou N."/>
            <person name="Lu J.J."/>
            <person name="Pu X.X."/>
            <person name="Wan B."/>
            <person name="Wang L."/>
            <person name="Liu S.J."/>
        </authorList>
    </citation>
    <scope>NUCLEOTIDE SEQUENCE [LARGE SCALE GENOMIC DNA]</scope>
    <source>
        <strain evidence="1 2">MT-113</strain>
    </source>
</reference>
<protein>
    <submittedName>
        <fullName evidence="1">Uncharacterized protein</fullName>
    </submittedName>
</protein>
<sequence>MYREWLKVLEKNRDKVERGLNELFKKAISGHHEEGKEGILTIDAFGNTDIYFEDKKYALEKVSKGNELEILRIDCNKYKNLKNKEDIDKKMKCLKNEIIPETMNKLYEDVRGWALEEG</sequence>
<name>A0ABV4DZ75_9CLOT</name>
<keyword evidence="2" id="KW-1185">Reference proteome</keyword>
<gene>
    <name evidence="1" type="ORF">AB8S09_11130</name>
</gene>
<evidence type="ECO:0000313" key="1">
    <source>
        <dbReference type="EMBL" id="MEY8764185.1"/>
    </source>
</evidence>